<comment type="caution">
    <text evidence="10">The sequence shown here is derived from an EMBL/GenBank/DDBJ whole genome shotgun (WGS) entry which is preliminary data.</text>
</comment>
<feature type="transmembrane region" description="Helical" evidence="8">
    <location>
        <begin position="40"/>
        <end position="61"/>
    </location>
</feature>
<dbReference type="PANTHER" id="PTHR23513">
    <property type="entry name" value="INTEGRAL MEMBRANE EFFLUX PROTEIN-RELATED"/>
    <property type="match status" value="1"/>
</dbReference>
<feature type="transmembrane region" description="Helical" evidence="8">
    <location>
        <begin position="166"/>
        <end position="186"/>
    </location>
</feature>
<evidence type="ECO:0000259" key="9">
    <source>
        <dbReference type="PROSITE" id="PS50850"/>
    </source>
</evidence>
<sequence length="446" mass="46518">MSIRNYRLYAAGALVSNVGTWVGRVAQDWVVLTELTDHDAAALGLVTALQFAPVVLLAPLAGAFADAYPKRRLLVLSQSALALTSALLAVLLLTDTASLGAVMAIAFAQGIATALDNPTRQAFVSEMVPESRLTNAVGLNSASFNAARLIGPGVAGLLIASIGAGWSMVVNTLSFVAVLVALAAMNPRELRPAPRRKGRGGVREGLVYVQGRRDLQLIMGLVFVLGTFGMNFQITTALMATTVFHADARAYGVISSVMAVGSLAAALLAARRKAPSLRLLMLALVSFTVFSALAAIAANVWLFGIFLVPVGLASLTALTTANATVQLSVAPALRGRVMALYMAILMGGTPVGAPLIGWIGNTFGARWTILVGSIAVGLATLVAGVALMHARHYDSRDVMAMRPRLHRSERDLDHTDDERVSAVASVSAGQSGDAAVREPAVRESAA</sequence>
<feature type="domain" description="Major facilitator superfamily (MFS) profile" evidence="9">
    <location>
        <begin position="1"/>
        <end position="391"/>
    </location>
</feature>
<evidence type="ECO:0000256" key="1">
    <source>
        <dbReference type="ARBA" id="ARBA00004651"/>
    </source>
</evidence>
<proteinExistence type="predicted"/>
<feature type="compositionally biased region" description="Basic and acidic residues" evidence="7">
    <location>
        <begin position="435"/>
        <end position="446"/>
    </location>
</feature>
<feature type="transmembrane region" description="Helical" evidence="8">
    <location>
        <begin position="217"/>
        <end position="244"/>
    </location>
</feature>
<feature type="transmembrane region" description="Helical" evidence="8">
    <location>
        <begin position="250"/>
        <end position="270"/>
    </location>
</feature>
<accession>A0A417Z4T3</accession>
<organism evidence="10 11">
    <name type="scientific">Dermacoccus abyssi</name>
    <dbReference type="NCBI Taxonomy" id="322596"/>
    <lineage>
        <taxon>Bacteria</taxon>
        <taxon>Bacillati</taxon>
        <taxon>Actinomycetota</taxon>
        <taxon>Actinomycetes</taxon>
        <taxon>Micrococcales</taxon>
        <taxon>Dermacoccaceae</taxon>
        <taxon>Dermacoccus</taxon>
    </lineage>
</organism>
<evidence type="ECO:0000256" key="3">
    <source>
        <dbReference type="ARBA" id="ARBA00022475"/>
    </source>
</evidence>
<evidence type="ECO:0000256" key="5">
    <source>
        <dbReference type="ARBA" id="ARBA00022989"/>
    </source>
</evidence>
<name>A0A417Z4T3_9MICO</name>
<dbReference type="CDD" id="cd06173">
    <property type="entry name" value="MFS_MefA_like"/>
    <property type="match status" value="1"/>
</dbReference>
<feature type="compositionally biased region" description="Basic and acidic residues" evidence="7">
    <location>
        <begin position="408"/>
        <end position="420"/>
    </location>
</feature>
<keyword evidence="4 8" id="KW-0812">Transmembrane</keyword>
<dbReference type="GO" id="GO:0022857">
    <property type="term" value="F:transmembrane transporter activity"/>
    <property type="evidence" value="ECO:0007669"/>
    <property type="project" value="InterPro"/>
</dbReference>
<dbReference type="PANTHER" id="PTHR23513:SF11">
    <property type="entry name" value="STAPHYLOFERRIN A TRANSPORTER"/>
    <property type="match status" value="1"/>
</dbReference>
<feature type="transmembrane region" description="Helical" evidence="8">
    <location>
        <begin position="277"/>
        <end position="297"/>
    </location>
</feature>
<dbReference type="InterPro" id="IPR020846">
    <property type="entry name" value="MFS_dom"/>
</dbReference>
<dbReference type="Proteomes" id="UP000285376">
    <property type="component" value="Unassembled WGS sequence"/>
</dbReference>
<gene>
    <name evidence="10" type="ORF">D1832_08635</name>
</gene>
<keyword evidence="5 8" id="KW-1133">Transmembrane helix</keyword>
<keyword evidence="3" id="KW-1003">Cell membrane</keyword>
<protein>
    <submittedName>
        <fullName evidence="10">MFS transporter</fullName>
    </submittedName>
</protein>
<evidence type="ECO:0000313" key="10">
    <source>
        <dbReference type="EMBL" id="RHW45753.1"/>
    </source>
</evidence>
<dbReference type="PROSITE" id="PS50850">
    <property type="entry name" value="MFS"/>
    <property type="match status" value="1"/>
</dbReference>
<dbReference type="AlphaFoldDB" id="A0A417Z4T3"/>
<evidence type="ECO:0000256" key="6">
    <source>
        <dbReference type="ARBA" id="ARBA00023136"/>
    </source>
</evidence>
<evidence type="ECO:0000256" key="7">
    <source>
        <dbReference type="SAM" id="MobiDB-lite"/>
    </source>
</evidence>
<dbReference type="EMBL" id="QWLM01000008">
    <property type="protein sequence ID" value="RHW45753.1"/>
    <property type="molecule type" value="Genomic_DNA"/>
</dbReference>
<evidence type="ECO:0000256" key="8">
    <source>
        <dbReference type="SAM" id="Phobius"/>
    </source>
</evidence>
<dbReference type="InterPro" id="IPR010290">
    <property type="entry name" value="TM_effector"/>
</dbReference>
<dbReference type="InterPro" id="IPR036259">
    <property type="entry name" value="MFS_trans_sf"/>
</dbReference>
<feature type="transmembrane region" description="Helical" evidence="8">
    <location>
        <begin position="365"/>
        <end position="387"/>
    </location>
</feature>
<dbReference type="Gene3D" id="1.20.1250.20">
    <property type="entry name" value="MFS general substrate transporter like domains"/>
    <property type="match status" value="1"/>
</dbReference>
<feature type="compositionally biased region" description="Low complexity" evidence="7">
    <location>
        <begin position="421"/>
        <end position="434"/>
    </location>
</feature>
<dbReference type="SUPFAM" id="SSF103473">
    <property type="entry name" value="MFS general substrate transporter"/>
    <property type="match status" value="1"/>
</dbReference>
<dbReference type="Pfam" id="PF05977">
    <property type="entry name" value="MFS_3"/>
    <property type="match status" value="1"/>
</dbReference>
<evidence type="ECO:0000256" key="4">
    <source>
        <dbReference type="ARBA" id="ARBA00022692"/>
    </source>
</evidence>
<keyword evidence="2" id="KW-0813">Transport</keyword>
<feature type="transmembrane region" description="Helical" evidence="8">
    <location>
        <begin position="303"/>
        <end position="325"/>
    </location>
</feature>
<keyword evidence="6 8" id="KW-0472">Membrane</keyword>
<feature type="transmembrane region" description="Helical" evidence="8">
    <location>
        <begin position="337"/>
        <end position="359"/>
    </location>
</feature>
<dbReference type="RefSeq" id="WP_118913499.1">
    <property type="nucleotide sequence ID" value="NZ_CBCRVH010000009.1"/>
</dbReference>
<evidence type="ECO:0000256" key="2">
    <source>
        <dbReference type="ARBA" id="ARBA00022448"/>
    </source>
</evidence>
<evidence type="ECO:0000313" key="11">
    <source>
        <dbReference type="Proteomes" id="UP000285376"/>
    </source>
</evidence>
<comment type="subcellular location">
    <subcellularLocation>
        <location evidence="1">Cell membrane</location>
        <topology evidence="1">Multi-pass membrane protein</topology>
    </subcellularLocation>
</comment>
<feature type="region of interest" description="Disordered" evidence="7">
    <location>
        <begin position="408"/>
        <end position="446"/>
    </location>
</feature>
<reference evidence="10 11" key="1">
    <citation type="submission" date="2018-08" db="EMBL/GenBank/DDBJ databases">
        <title>Whole genome sequence analysis of Dermacoccus abyssi bacteria isolated from Deep Mariana trench Micromonospora spp reveals genes involved in the environmental adaptation and production of secondary metabolites.</title>
        <authorList>
            <person name="Abdel-Mageed W.M."/>
            <person name="Lehri B."/>
            <person name="Nouioui I."/>
            <person name="Goodfellow I."/>
            <person name="Jaspars M."/>
            <person name="Karlyshev A."/>
        </authorList>
    </citation>
    <scope>NUCLEOTIDE SEQUENCE [LARGE SCALE GENOMIC DNA]</scope>
    <source>
        <strain evidence="10 11">MT1.1</strain>
    </source>
</reference>
<dbReference type="GO" id="GO:0005886">
    <property type="term" value="C:plasma membrane"/>
    <property type="evidence" value="ECO:0007669"/>
    <property type="project" value="UniProtKB-SubCell"/>
</dbReference>